<sequence length="56" mass="6218">MHFQNHASDNTGGVGESKEKIDLNQDKTMQHLTHSHGKNNQPNLARRAAKQAKEAP</sequence>
<protein>
    <submittedName>
        <fullName evidence="2">Uncharacterized protein</fullName>
    </submittedName>
</protein>
<feature type="compositionally biased region" description="Basic and acidic residues" evidence="1">
    <location>
        <begin position="16"/>
        <end position="29"/>
    </location>
</feature>
<dbReference type="VEuPathDB" id="VectorBase:AFUN001064"/>
<dbReference type="AlphaFoldDB" id="A0A182R4H2"/>
<name>A0A182R4H2_ANOFN</name>
<reference evidence="2" key="1">
    <citation type="submission" date="2020-05" db="UniProtKB">
        <authorList>
            <consortium name="EnsemblMetazoa"/>
        </authorList>
    </citation>
    <scope>IDENTIFICATION</scope>
    <source>
        <strain evidence="2">FUMOZ</strain>
    </source>
</reference>
<evidence type="ECO:0000256" key="1">
    <source>
        <dbReference type="SAM" id="MobiDB-lite"/>
    </source>
</evidence>
<organism evidence="2">
    <name type="scientific">Anopheles funestus</name>
    <name type="common">African malaria mosquito</name>
    <dbReference type="NCBI Taxonomy" id="62324"/>
    <lineage>
        <taxon>Eukaryota</taxon>
        <taxon>Metazoa</taxon>
        <taxon>Ecdysozoa</taxon>
        <taxon>Arthropoda</taxon>
        <taxon>Hexapoda</taxon>
        <taxon>Insecta</taxon>
        <taxon>Pterygota</taxon>
        <taxon>Neoptera</taxon>
        <taxon>Endopterygota</taxon>
        <taxon>Diptera</taxon>
        <taxon>Nematocera</taxon>
        <taxon>Culicoidea</taxon>
        <taxon>Culicidae</taxon>
        <taxon>Anophelinae</taxon>
        <taxon>Anopheles</taxon>
    </lineage>
</organism>
<dbReference type="EnsemblMetazoa" id="AFUN001064-RA">
    <property type="protein sequence ID" value="AFUN001064-PA"/>
    <property type="gene ID" value="AFUN001064"/>
</dbReference>
<accession>A0A182R4H2</accession>
<proteinExistence type="predicted"/>
<feature type="compositionally biased region" description="Polar residues" evidence="1">
    <location>
        <begin position="30"/>
        <end position="43"/>
    </location>
</feature>
<evidence type="ECO:0000313" key="2">
    <source>
        <dbReference type="EnsemblMetazoa" id="AFUN001064-PA"/>
    </source>
</evidence>
<dbReference type="VEuPathDB" id="VectorBase:AFUN2_000348"/>
<feature type="compositionally biased region" description="Polar residues" evidence="1">
    <location>
        <begin position="1"/>
        <end position="11"/>
    </location>
</feature>
<feature type="region of interest" description="Disordered" evidence="1">
    <location>
        <begin position="1"/>
        <end position="56"/>
    </location>
</feature>